<organism evidence="16">
    <name type="scientific">Thelazia callipaeda</name>
    <name type="common">Oriental eyeworm</name>
    <name type="synonym">Parasitic nematode</name>
    <dbReference type="NCBI Taxonomy" id="103827"/>
    <lineage>
        <taxon>Eukaryota</taxon>
        <taxon>Metazoa</taxon>
        <taxon>Ecdysozoa</taxon>
        <taxon>Nematoda</taxon>
        <taxon>Chromadorea</taxon>
        <taxon>Rhabditida</taxon>
        <taxon>Spirurina</taxon>
        <taxon>Spiruromorpha</taxon>
        <taxon>Thelazioidea</taxon>
        <taxon>Thelaziidae</taxon>
        <taxon>Thelazia</taxon>
    </lineage>
</organism>
<keyword evidence="15" id="KW-1185">Reference proteome</keyword>
<comment type="similarity">
    <text evidence="2">Belongs to the cation transport ATPase (P-type) (TC 3.A.3) family. Type IV subfamily.</text>
</comment>
<dbReference type="GO" id="GO:0005802">
    <property type="term" value="C:trans-Golgi network"/>
    <property type="evidence" value="ECO:0007669"/>
    <property type="project" value="TreeGrafter"/>
</dbReference>
<evidence type="ECO:0000256" key="1">
    <source>
        <dbReference type="ARBA" id="ARBA00004141"/>
    </source>
</evidence>
<dbReference type="AlphaFoldDB" id="A0A158RCV8"/>
<evidence type="ECO:0000256" key="11">
    <source>
        <dbReference type="ARBA" id="ARBA00023136"/>
    </source>
</evidence>
<evidence type="ECO:0000256" key="5">
    <source>
        <dbReference type="ARBA" id="ARBA00022723"/>
    </source>
</evidence>
<keyword evidence="7" id="KW-0067">ATP-binding</keyword>
<dbReference type="GO" id="GO:0140326">
    <property type="term" value="F:ATPase-coupled intramembrane lipid transporter activity"/>
    <property type="evidence" value="ECO:0007669"/>
    <property type="project" value="UniProtKB-EC"/>
</dbReference>
<keyword evidence="10 13" id="KW-1133">Transmembrane helix</keyword>
<keyword evidence="6" id="KW-0547">Nucleotide-binding</keyword>
<protein>
    <recommendedName>
        <fullName evidence="3">P-type phospholipid transporter</fullName>
        <ecNumber evidence="3">7.6.2.1</ecNumber>
    </recommendedName>
</protein>
<evidence type="ECO:0000256" key="2">
    <source>
        <dbReference type="ARBA" id="ARBA00008109"/>
    </source>
</evidence>
<keyword evidence="11 13" id="KW-0472">Membrane</keyword>
<dbReference type="Pfam" id="PF13246">
    <property type="entry name" value="Cation_ATPase"/>
    <property type="match status" value="1"/>
</dbReference>
<evidence type="ECO:0000256" key="12">
    <source>
        <dbReference type="ARBA" id="ARBA00034036"/>
    </source>
</evidence>
<dbReference type="FunFam" id="3.40.50.1000:FF:000014">
    <property type="entry name" value="Phospholipid-transporting ATPase"/>
    <property type="match status" value="1"/>
</dbReference>
<evidence type="ECO:0000256" key="9">
    <source>
        <dbReference type="ARBA" id="ARBA00022967"/>
    </source>
</evidence>
<evidence type="ECO:0000256" key="3">
    <source>
        <dbReference type="ARBA" id="ARBA00012189"/>
    </source>
</evidence>
<dbReference type="EC" id="7.6.2.1" evidence="3"/>
<feature type="transmembrane region" description="Helical" evidence="13">
    <location>
        <begin position="348"/>
        <end position="368"/>
    </location>
</feature>
<feature type="transmembrane region" description="Helical" evidence="13">
    <location>
        <begin position="301"/>
        <end position="328"/>
    </location>
</feature>
<name>A0A158RCV8_THECL</name>
<dbReference type="GO" id="GO:0005524">
    <property type="term" value="F:ATP binding"/>
    <property type="evidence" value="ECO:0007669"/>
    <property type="project" value="UniProtKB-KW"/>
</dbReference>
<dbReference type="EMBL" id="UYYF01004725">
    <property type="protein sequence ID" value="VDN06665.1"/>
    <property type="molecule type" value="Genomic_DNA"/>
</dbReference>
<evidence type="ECO:0000256" key="6">
    <source>
        <dbReference type="ARBA" id="ARBA00022741"/>
    </source>
</evidence>
<evidence type="ECO:0000256" key="13">
    <source>
        <dbReference type="SAM" id="Phobius"/>
    </source>
</evidence>
<dbReference type="Proteomes" id="UP000276776">
    <property type="component" value="Unassembled WGS sequence"/>
</dbReference>
<dbReference type="STRING" id="103827.A0A158RCV8"/>
<reference evidence="14 15" key="2">
    <citation type="submission" date="2018-11" db="EMBL/GenBank/DDBJ databases">
        <authorList>
            <consortium name="Pathogen Informatics"/>
        </authorList>
    </citation>
    <scope>NUCLEOTIDE SEQUENCE [LARGE SCALE GENOMIC DNA]</scope>
</reference>
<comment type="subcellular location">
    <subcellularLocation>
        <location evidence="1">Membrane</location>
        <topology evidence="1">Multi-pass membrane protein</topology>
    </subcellularLocation>
</comment>
<evidence type="ECO:0000313" key="15">
    <source>
        <dbReference type="Proteomes" id="UP000276776"/>
    </source>
</evidence>
<dbReference type="InterPro" id="IPR036412">
    <property type="entry name" value="HAD-like_sf"/>
</dbReference>
<evidence type="ECO:0000256" key="4">
    <source>
        <dbReference type="ARBA" id="ARBA00022692"/>
    </source>
</evidence>
<gene>
    <name evidence="14" type="ORF">TCLT_LOCUS9063</name>
</gene>
<keyword evidence="4 13" id="KW-0812">Transmembrane</keyword>
<evidence type="ECO:0000256" key="7">
    <source>
        <dbReference type="ARBA" id="ARBA00022840"/>
    </source>
</evidence>
<keyword evidence="8" id="KW-0460">Magnesium</keyword>
<keyword evidence="5" id="KW-0479">Metal-binding</keyword>
<evidence type="ECO:0000313" key="14">
    <source>
        <dbReference type="EMBL" id="VDN06665.1"/>
    </source>
</evidence>
<sequence length="501" mass="55499">MGQEEKYDILNVLEFTSSRKRMGVVVRCPDGKLKLYIKGADTVIFPRLSTNSNKHLSDKTIEHLIDFANLGLRTLCMAMCVLTKQEYDEWEPGFHQASLALEKREVLIEREAEKIEKNLILLGASAIEDRLQNGVKATIAHLIEGGIAIWVLTGDKLETAQSIGYSCGLIDQDMPILLLSENTAEETGNKIKVYIHDFSRRKIKISLIVGGESLTHALQKRNKMRFLHLTSLCATVICCRCSPAQKASVVKLLKRWTDGTILAIGDGANDVADIGVGISGEEGMQASLAADYSIAQFQMSWIALGGSVAMLFIFFFAYCLTSPASLIIKVESAMANTIFHVLTSPIAIAYMVFVVLVSLSFDLLIKVLQRSLYRSIRDEVVSQEFDVKQFSDLYYPLVKVKKIVAKASESALSLVNIQPKLRGYSFSQDEGPAVCDVVRLYDSRVPKTPGNSARTELAHSFRAVRDKFKEDTPQTLYSLTGSTSDLSEATDISNSDHADRF</sequence>
<comment type="catalytic activity">
    <reaction evidence="12">
        <text>ATP + H2O + phospholipidSide 1 = ADP + phosphate + phospholipidSide 2.</text>
        <dbReference type="EC" id="7.6.2.1"/>
    </reaction>
</comment>
<proteinExistence type="inferred from homology"/>
<dbReference type="PANTHER" id="PTHR24092">
    <property type="entry name" value="PROBABLE PHOSPHOLIPID-TRANSPORTING ATPASE"/>
    <property type="match status" value="1"/>
</dbReference>
<keyword evidence="9" id="KW-1278">Translocase</keyword>
<dbReference type="WBParaSite" id="TCLT_0000907401-mRNA-1">
    <property type="protein sequence ID" value="TCLT_0000907401-mRNA-1"/>
    <property type="gene ID" value="TCLT_0000907401"/>
</dbReference>
<dbReference type="OrthoDB" id="377733at2759"/>
<dbReference type="InterPro" id="IPR023299">
    <property type="entry name" value="ATPase_P-typ_cyto_dom_N"/>
</dbReference>
<dbReference type="Gene3D" id="3.40.1110.10">
    <property type="entry name" value="Calcium-transporting ATPase, cytoplasmic domain N"/>
    <property type="match status" value="1"/>
</dbReference>
<reference evidence="16" key="1">
    <citation type="submission" date="2016-04" db="UniProtKB">
        <authorList>
            <consortium name="WormBaseParasite"/>
        </authorList>
    </citation>
    <scope>IDENTIFICATION</scope>
</reference>
<dbReference type="Gene3D" id="3.40.50.1000">
    <property type="entry name" value="HAD superfamily/HAD-like"/>
    <property type="match status" value="1"/>
</dbReference>
<dbReference type="SUPFAM" id="SSF81660">
    <property type="entry name" value="Metal cation-transporting ATPase, ATP-binding domain N"/>
    <property type="match status" value="1"/>
</dbReference>
<dbReference type="GO" id="GO:0046872">
    <property type="term" value="F:metal ion binding"/>
    <property type="evidence" value="ECO:0007669"/>
    <property type="project" value="UniProtKB-KW"/>
</dbReference>
<evidence type="ECO:0000256" key="10">
    <source>
        <dbReference type="ARBA" id="ARBA00022989"/>
    </source>
</evidence>
<dbReference type="SUPFAM" id="SSF56784">
    <property type="entry name" value="HAD-like"/>
    <property type="match status" value="1"/>
</dbReference>
<dbReference type="GO" id="GO:0005886">
    <property type="term" value="C:plasma membrane"/>
    <property type="evidence" value="ECO:0007669"/>
    <property type="project" value="TreeGrafter"/>
</dbReference>
<dbReference type="GO" id="GO:0045332">
    <property type="term" value="P:phospholipid translocation"/>
    <property type="evidence" value="ECO:0007669"/>
    <property type="project" value="TreeGrafter"/>
</dbReference>
<accession>A0A158RCV8</accession>
<dbReference type="InterPro" id="IPR023214">
    <property type="entry name" value="HAD_sf"/>
</dbReference>
<evidence type="ECO:0000313" key="16">
    <source>
        <dbReference type="WBParaSite" id="TCLT_0000907401-mRNA-1"/>
    </source>
</evidence>
<dbReference type="PANTHER" id="PTHR24092:SF150">
    <property type="entry name" value="PHOSPHOLIPID-TRANSPORTING ATPASE"/>
    <property type="match status" value="1"/>
</dbReference>
<evidence type="ECO:0000256" key="8">
    <source>
        <dbReference type="ARBA" id="ARBA00022842"/>
    </source>
</evidence>